<dbReference type="Proteomes" id="UP001057291">
    <property type="component" value="Unassembled WGS sequence"/>
</dbReference>
<organism evidence="2 3">
    <name type="scientific">Collibacillus ludicampi</name>
    <dbReference type="NCBI Taxonomy" id="2771369"/>
    <lineage>
        <taxon>Bacteria</taxon>
        <taxon>Bacillati</taxon>
        <taxon>Bacillota</taxon>
        <taxon>Bacilli</taxon>
        <taxon>Bacillales</taxon>
        <taxon>Alicyclobacillaceae</taxon>
        <taxon>Collibacillus</taxon>
    </lineage>
</organism>
<evidence type="ECO:0000256" key="1">
    <source>
        <dbReference type="SAM" id="Phobius"/>
    </source>
</evidence>
<sequence length="130" mass="14996">MRKYLVALLIKILRFTFNLGFFIGMVFHEPPSLVFILIIGLSIFTFLIGELWILRTFGNSIALFSDFLFLISGLFIIHSAMGVKIQFGHGFLFFLITIALTIEEFVYHNYVQRKVFGKNIPSIIDRINSL</sequence>
<feature type="transmembrane region" description="Helical" evidence="1">
    <location>
        <begin position="33"/>
        <end position="54"/>
    </location>
</feature>
<feature type="transmembrane region" description="Helical" evidence="1">
    <location>
        <begin position="87"/>
        <end position="107"/>
    </location>
</feature>
<dbReference type="EMBL" id="BOQE01000001">
    <property type="protein sequence ID" value="GIM44771.1"/>
    <property type="molecule type" value="Genomic_DNA"/>
</dbReference>
<feature type="transmembrane region" description="Helical" evidence="1">
    <location>
        <begin position="7"/>
        <end position="27"/>
    </location>
</feature>
<gene>
    <name evidence="2" type="ORF">DNHGIG_03200</name>
</gene>
<evidence type="ECO:0000313" key="2">
    <source>
        <dbReference type="EMBL" id="GIM44771.1"/>
    </source>
</evidence>
<keyword evidence="1" id="KW-1133">Transmembrane helix</keyword>
<keyword evidence="1" id="KW-0472">Membrane</keyword>
<evidence type="ECO:0008006" key="4">
    <source>
        <dbReference type="Google" id="ProtNLM"/>
    </source>
</evidence>
<dbReference type="AlphaFoldDB" id="A0AAV4LAQ8"/>
<name>A0AAV4LAQ8_9BACL</name>
<evidence type="ECO:0000313" key="3">
    <source>
        <dbReference type="Proteomes" id="UP001057291"/>
    </source>
</evidence>
<feature type="transmembrane region" description="Helical" evidence="1">
    <location>
        <begin position="61"/>
        <end position="81"/>
    </location>
</feature>
<comment type="caution">
    <text evidence="2">The sequence shown here is derived from an EMBL/GenBank/DDBJ whole genome shotgun (WGS) entry which is preliminary data.</text>
</comment>
<keyword evidence="1" id="KW-0812">Transmembrane</keyword>
<keyword evidence="3" id="KW-1185">Reference proteome</keyword>
<dbReference type="InterPro" id="IPR019649">
    <property type="entry name" value="DUF2512"/>
</dbReference>
<dbReference type="RefSeq" id="WP_282198030.1">
    <property type="nucleotide sequence ID" value="NZ_BOQE01000001.1"/>
</dbReference>
<proteinExistence type="predicted"/>
<protein>
    <recommendedName>
        <fullName evidence="4">DUF2512 family protein</fullName>
    </recommendedName>
</protein>
<dbReference type="Pfam" id="PF10710">
    <property type="entry name" value="DUF2512"/>
    <property type="match status" value="1"/>
</dbReference>
<accession>A0AAV4LAQ8</accession>
<reference evidence="2" key="1">
    <citation type="journal article" date="2023" name="Int. J. Syst. Evol. Microbiol.">
        <title>Collibacillus ludicampi gen. nov., sp. nov., a new soil bacterium of the family Alicyclobacillaceae.</title>
        <authorList>
            <person name="Jojima T."/>
            <person name="Ioku Y."/>
            <person name="Fukuta Y."/>
            <person name="Shirasaka N."/>
            <person name="Matsumura Y."/>
            <person name="Mori M."/>
        </authorList>
    </citation>
    <scope>NUCLEOTIDE SEQUENCE</scope>
    <source>
        <strain evidence="2">TP075</strain>
    </source>
</reference>